<dbReference type="EMBL" id="CP021643">
    <property type="protein sequence ID" value="AVX45130.1"/>
    <property type="molecule type" value="Genomic_DNA"/>
</dbReference>
<dbReference type="AlphaFoldDB" id="A0A2R4P386"/>
<geneLocation type="plasmid" evidence="3">
    <name>picon</name>
</geneLocation>
<feature type="coiled-coil region" evidence="1">
    <location>
        <begin position="83"/>
        <end position="110"/>
    </location>
</feature>
<evidence type="ECO:0000313" key="3">
    <source>
        <dbReference type="Proteomes" id="UP000241854"/>
    </source>
</evidence>
<keyword evidence="2" id="KW-0614">Plasmid</keyword>
<sequence>MWLIRRHIKEKQITLRYNGEIGVRVNGLVLNEGFGQRLRELSNKLLGFEIDGFQISEFDKIYDNRDALLKGLGEELKKDKLFNEDHIKSHETAKQELENLKDIIKKLAFDLVGKCKELDIDYKDLIAQSK</sequence>
<organism evidence="2 3">
    <name type="scientific">Campylobacter concisus</name>
    <dbReference type="NCBI Taxonomy" id="199"/>
    <lineage>
        <taxon>Bacteria</taxon>
        <taxon>Pseudomonadati</taxon>
        <taxon>Campylobacterota</taxon>
        <taxon>Epsilonproteobacteria</taxon>
        <taxon>Campylobacterales</taxon>
        <taxon>Campylobacteraceae</taxon>
        <taxon>Campylobacter</taxon>
    </lineage>
</organism>
<proteinExistence type="predicted"/>
<evidence type="ECO:0000313" key="2">
    <source>
        <dbReference type="EMBL" id="AVX45130.1"/>
    </source>
</evidence>
<name>A0A2R4P386_9BACT</name>
<keyword evidence="1" id="KW-0175">Coiled coil</keyword>
<evidence type="ECO:0000256" key="1">
    <source>
        <dbReference type="SAM" id="Coils"/>
    </source>
</evidence>
<gene>
    <name evidence="2" type="ORF">CCS77_2124</name>
</gene>
<accession>A0A2R4P386</accession>
<dbReference type="Proteomes" id="UP000241854">
    <property type="component" value="Plasmid pICON"/>
</dbReference>
<protein>
    <submittedName>
        <fullName evidence="2">Uncharacterized protein</fullName>
    </submittedName>
</protein>
<reference evidence="2 3" key="1">
    <citation type="journal article" date="2018" name="Emerg. Microbes Infect.">
        <title>Genomic analysis of oral Campylobacter concisus strains identified a potential bacterial molecular marker associated with active Crohn's disease.</title>
        <authorList>
            <person name="Liu F."/>
            <person name="Ma R."/>
            <person name="Tay C.Y.A."/>
            <person name="Octavia S."/>
            <person name="Lan R."/>
            <person name="Chung H.K.L."/>
            <person name="Riordan S.M."/>
            <person name="Grimm M.C."/>
            <person name="Leong R.W."/>
            <person name="Tanaka M.M."/>
            <person name="Connor S."/>
            <person name="Zhang L."/>
        </authorList>
    </citation>
    <scope>NUCLEOTIDE SEQUENCE [LARGE SCALE GENOMIC DNA]</scope>
    <source>
        <strain evidence="2 3">P2CDO4</strain>
        <plasmid evidence="2">pICON</plasmid>
    </source>
</reference>